<evidence type="ECO:0000313" key="3">
    <source>
        <dbReference type="Proteomes" id="UP000053989"/>
    </source>
</evidence>
<feature type="region of interest" description="Disordered" evidence="1">
    <location>
        <begin position="188"/>
        <end position="211"/>
    </location>
</feature>
<dbReference type="AlphaFoldDB" id="A0A0C2ZTD4"/>
<accession>A0A0C2ZTD4</accession>
<gene>
    <name evidence="2" type="ORF">SCLCIDRAFT_30073</name>
</gene>
<dbReference type="OrthoDB" id="2631959at2759"/>
<protein>
    <submittedName>
        <fullName evidence="2">Uncharacterized protein</fullName>
    </submittedName>
</protein>
<keyword evidence="3" id="KW-1185">Reference proteome</keyword>
<evidence type="ECO:0000256" key="1">
    <source>
        <dbReference type="SAM" id="MobiDB-lite"/>
    </source>
</evidence>
<dbReference type="HOGENOM" id="CLU_018595_0_0_1"/>
<feature type="compositionally biased region" description="Polar residues" evidence="1">
    <location>
        <begin position="548"/>
        <end position="570"/>
    </location>
</feature>
<proteinExistence type="predicted"/>
<evidence type="ECO:0000313" key="2">
    <source>
        <dbReference type="EMBL" id="KIM55812.1"/>
    </source>
</evidence>
<name>A0A0C2ZTD4_9AGAM</name>
<feature type="region of interest" description="Disordered" evidence="1">
    <location>
        <begin position="638"/>
        <end position="692"/>
    </location>
</feature>
<sequence>MTKLKSVTVGIRWRGWWDVVGFSRDEGKLEIQVEKDVMVDGCELVKLELCDLGSEPLGKSDFVIVEVGSLEDIEDPLTLLCVHQQAAATDITDPLGVLAGWQPDDGSYDWECLDAILKWTFYTLVPITILRPIQKLNTAHEIFNYLAKRFCNNNPITDPCTKKSESSTNKVDGAGTATEDISADLEKWKGSPTSKSAAAETLASANRDNNEDLSTKALTRGTQDVNDGNVGRTQDLCTSLEASAQGTSTKCAETTPVVLKSALLHETQTELHSSLLLTPRPPIEGEPNRCKQEAVDSVVMAGCTKGMVKTAKPTEIADVDRTALLGGKLAERACGVDEGNGTERKDLWLPKAELYCEDKHQHNENASENLPSTYKLPLKGEWTGYASGEARDTEGDANASDAATERVDCPCESRVTADTNGVESEGRREGMSGSASVDEADGSIGRGVEPAGMPNELEDPDGGGIPCVCLGGMQMWPGDMDGPGHRTDMSWNQADDPRVWTDTLNMSDRAETDGISHRDDTGTYLTTQGMKHDVREMDGIRSHVDASNGLTDTPSVNTDTIKAANGTGNVRTRRTEEKTQNSPTTPKNTMPKPADQWRKVSAEEINVYVPWDVPVEALGQTFEFGQVEGGDEAIAPRNVEETAEDGNGNQNGDGGDDGGDGSVDGTTSGGGVHSTQVKTALLTTESQHMRQN</sequence>
<reference evidence="2 3" key="1">
    <citation type="submission" date="2014-04" db="EMBL/GenBank/DDBJ databases">
        <authorList>
            <consortium name="DOE Joint Genome Institute"/>
            <person name="Kuo A."/>
            <person name="Kohler A."/>
            <person name="Nagy L.G."/>
            <person name="Floudas D."/>
            <person name="Copeland A."/>
            <person name="Barry K.W."/>
            <person name="Cichocki N."/>
            <person name="Veneault-Fourrey C."/>
            <person name="LaButti K."/>
            <person name="Lindquist E.A."/>
            <person name="Lipzen A."/>
            <person name="Lundell T."/>
            <person name="Morin E."/>
            <person name="Murat C."/>
            <person name="Sun H."/>
            <person name="Tunlid A."/>
            <person name="Henrissat B."/>
            <person name="Grigoriev I.V."/>
            <person name="Hibbett D.S."/>
            <person name="Martin F."/>
            <person name="Nordberg H.P."/>
            <person name="Cantor M.N."/>
            <person name="Hua S.X."/>
        </authorList>
    </citation>
    <scope>NUCLEOTIDE SEQUENCE [LARGE SCALE GENOMIC DNA]</scope>
    <source>
        <strain evidence="2 3">Foug A</strain>
    </source>
</reference>
<feature type="region of interest" description="Disordered" evidence="1">
    <location>
        <begin position="386"/>
        <end position="405"/>
    </location>
</feature>
<dbReference type="InParanoid" id="A0A0C2ZTD4"/>
<reference evidence="3" key="2">
    <citation type="submission" date="2015-01" db="EMBL/GenBank/DDBJ databases">
        <title>Evolutionary Origins and Diversification of the Mycorrhizal Mutualists.</title>
        <authorList>
            <consortium name="DOE Joint Genome Institute"/>
            <consortium name="Mycorrhizal Genomics Consortium"/>
            <person name="Kohler A."/>
            <person name="Kuo A."/>
            <person name="Nagy L.G."/>
            <person name="Floudas D."/>
            <person name="Copeland A."/>
            <person name="Barry K.W."/>
            <person name="Cichocki N."/>
            <person name="Veneault-Fourrey C."/>
            <person name="LaButti K."/>
            <person name="Lindquist E.A."/>
            <person name="Lipzen A."/>
            <person name="Lundell T."/>
            <person name="Morin E."/>
            <person name="Murat C."/>
            <person name="Riley R."/>
            <person name="Ohm R."/>
            <person name="Sun H."/>
            <person name="Tunlid A."/>
            <person name="Henrissat B."/>
            <person name="Grigoriev I.V."/>
            <person name="Hibbett D.S."/>
            <person name="Martin F."/>
        </authorList>
    </citation>
    <scope>NUCLEOTIDE SEQUENCE [LARGE SCALE GENOMIC DNA]</scope>
    <source>
        <strain evidence="3">Foug A</strain>
    </source>
</reference>
<feature type="region of interest" description="Disordered" evidence="1">
    <location>
        <begin position="545"/>
        <end position="596"/>
    </location>
</feature>
<dbReference type="Proteomes" id="UP000053989">
    <property type="component" value="Unassembled WGS sequence"/>
</dbReference>
<feature type="region of interest" description="Disordered" evidence="1">
    <location>
        <begin position="415"/>
        <end position="443"/>
    </location>
</feature>
<dbReference type="EMBL" id="KN822127">
    <property type="protein sequence ID" value="KIM55812.1"/>
    <property type="molecule type" value="Genomic_DNA"/>
</dbReference>
<feature type="compositionally biased region" description="Polar residues" evidence="1">
    <location>
        <begin position="681"/>
        <end position="692"/>
    </location>
</feature>
<organism evidence="2 3">
    <name type="scientific">Scleroderma citrinum Foug A</name>
    <dbReference type="NCBI Taxonomy" id="1036808"/>
    <lineage>
        <taxon>Eukaryota</taxon>
        <taxon>Fungi</taxon>
        <taxon>Dikarya</taxon>
        <taxon>Basidiomycota</taxon>
        <taxon>Agaricomycotina</taxon>
        <taxon>Agaricomycetes</taxon>
        <taxon>Agaricomycetidae</taxon>
        <taxon>Boletales</taxon>
        <taxon>Sclerodermatineae</taxon>
        <taxon>Sclerodermataceae</taxon>
        <taxon>Scleroderma</taxon>
    </lineage>
</organism>